<keyword evidence="1" id="KW-0812">Transmembrane</keyword>
<protein>
    <submittedName>
        <fullName evidence="2">Uncharacterized protein</fullName>
    </submittedName>
</protein>
<keyword evidence="1" id="KW-0472">Membrane</keyword>
<dbReference type="AlphaFoldDB" id="X1LW94"/>
<evidence type="ECO:0000313" key="2">
    <source>
        <dbReference type="EMBL" id="GAI06695.1"/>
    </source>
</evidence>
<sequence length="91" mass="9574">MWYNGGMNIGLIVLSSSAIVSAIVANIGLIVIASFFLAGGGLLLHGERRKEPRRLKFRIGLALLLAAGIALFMRDAELRGILTAAAVVIAV</sequence>
<feature type="non-terminal residue" evidence="2">
    <location>
        <position position="91"/>
    </location>
</feature>
<keyword evidence="1" id="KW-1133">Transmembrane helix</keyword>
<feature type="transmembrane region" description="Helical" evidence="1">
    <location>
        <begin position="55"/>
        <end position="73"/>
    </location>
</feature>
<dbReference type="EMBL" id="BARV01010002">
    <property type="protein sequence ID" value="GAI06695.1"/>
    <property type="molecule type" value="Genomic_DNA"/>
</dbReference>
<comment type="caution">
    <text evidence="2">The sequence shown here is derived from an EMBL/GenBank/DDBJ whole genome shotgun (WGS) entry which is preliminary data.</text>
</comment>
<reference evidence="2" key="1">
    <citation type="journal article" date="2014" name="Front. Microbiol.">
        <title>High frequency of phylogenetically diverse reductive dehalogenase-homologous genes in deep subseafloor sedimentary metagenomes.</title>
        <authorList>
            <person name="Kawai M."/>
            <person name="Futagami T."/>
            <person name="Toyoda A."/>
            <person name="Takaki Y."/>
            <person name="Nishi S."/>
            <person name="Hori S."/>
            <person name="Arai W."/>
            <person name="Tsubouchi T."/>
            <person name="Morono Y."/>
            <person name="Uchiyama I."/>
            <person name="Ito T."/>
            <person name="Fujiyama A."/>
            <person name="Inagaki F."/>
            <person name="Takami H."/>
        </authorList>
    </citation>
    <scope>NUCLEOTIDE SEQUENCE</scope>
    <source>
        <strain evidence="2">Expedition CK06-06</strain>
    </source>
</reference>
<proteinExistence type="predicted"/>
<evidence type="ECO:0000256" key="1">
    <source>
        <dbReference type="SAM" id="Phobius"/>
    </source>
</evidence>
<gene>
    <name evidence="2" type="ORF">S06H3_19519</name>
</gene>
<name>X1LW94_9ZZZZ</name>
<organism evidence="2">
    <name type="scientific">marine sediment metagenome</name>
    <dbReference type="NCBI Taxonomy" id="412755"/>
    <lineage>
        <taxon>unclassified sequences</taxon>
        <taxon>metagenomes</taxon>
        <taxon>ecological metagenomes</taxon>
    </lineage>
</organism>
<feature type="transmembrane region" description="Helical" evidence="1">
    <location>
        <begin position="12"/>
        <end position="43"/>
    </location>
</feature>
<accession>X1LW94</accession>